<gene>
    <name evidence="2" type="ORF">CLV51_101468</name>
</gene>
<keyword evidence="1" id="KW-1133">Transmembrane helix</keyword>
<reference evidence="2 3" key="1">
    <citation type="submission" date="2018-03" db="EMBL/GenBank/DDBJ databases">
        <title>Genomic Encyclopedia of Archaeal and Bacterial Type Strains, Phase II (KMG-II): from individual species to whole genera.</title>
        <authorList>
            <person name="Goeker M."/>
        </authorList>
    </citation>
    <scope>NUCLEOTIDE SEQUENCE [LARGE SCALE GENOMIC DNA]</scope>
    <source>
        <strain evidence="2 3">DSM 24859</strain>
    </source>
</reference>
<organism evidence="2 3">
    <name type="scientific">Chitinophaga niastensis</name>
    <dbReference type="NCBI Taxonomy" id="536980"/>
    <lineage>
        <taxon>Bacteria</taxon>
        <taxon>Pseudomonadati</taxon>
        <taxon>Bacteroidota</taxon>
        <taxon>Chitinophagia</taxon>
        <taxon>Chitinophagales</taxon>
        <taxon>Chitinophagaceae</taxon>
        <taxon>Chitinophaga</taxon>
    </lineage>
</organism>
<dbReference type="RefSeq" id="WP_106526398.1">
    <property type="nucleotide sequence ID" value="NZ_PYAW01000001.1"/>
</dbReference>
<dbReference type="AlphaFoldDB" id="A0A2P8HSF6"/>
<evidence type="ECO:0000313" key="2">
    <source>
        <dbReference type="EMBL" id="PSL49138.1"/>
    </source>
</evidence>
<protein>
    <submittedName>
        <fullName evidence="2">Uncharacterized protein</fullName>
    </submittedName>
</protein>
<proteinExistence type="predicted"/>
<keyword evidence="3" id="KW-1185">Reference proteome</keyword>
<accession>A0A2P8HSF6</accession>
<comment type="caution">
    <text evidence="2">The sequence shown here is derived from an EMBL/GenBank/DDBJ whole genome shotgun (WGS) entry which is preliminary data.</text>
</comment>
<keyword evidence="1" id="KW-0812">Transmembrane</keyword>
<dbReference type="Proteomes" id="UP000240971">
    <property type="component" value="Unassembled WGS sequence"/>
</dbReference>
<evidence type="ECO:0000313" key="3">
    <source>
        <dbReference type="Proteomes" id="UP000240971"/>
    </source>
</evidence>
<dbReference type="OrthoDB" id="952577at2"/>
<dbReference type="EMBL" id="PYAW01000001">
    <property type="protein sequence ID" value="PSL49138.1"/>
    <property type="molecule type" value="Genomic_DNA"/>
</dbReference>
<evidence type="ECO:0000256" key="1">
    <source>
        <dbReference type="SAM" id="Phobius"/>
    </source>
</evidence>
<keyword evidence="1" id="KW-0472">Membrane</keyword>
<name>A0A2P8HSF6_CHINA</name>
<feature type="transmembrane region" description="Helical" evidence="1">
    <location>
        <begin position="113"/>
        <end position="137"/>
    </location>
</feature>
<sequence>MNINNYIESGIIERYLLGLATTEQEEELLYLRQLYPLLDVEMTTVALRIEGKLLEEAVHPPEELKDTVLRRIRPRNRQGKHHNNGYNTNEHQQNGPTYINLQPGWNRRISVSIWWRCAFIAVIVLSMSLAASTWYFYQRAAQLEEVLIRLKMPVPANPSPAHP</sequence>